<dbReference type="GO" id="GO:0009264">
    <property type="term" value="P:deoxyribonucleotide catabolic process"/>
    <property type="evidence" value="ECO:0007669"/>
    <property type="project" value="UniProtKB-UniRule"/>
</dbReference>
<name>A0A940PA04_9ENTE</name>
<dbReference type="NCBIfam" id="TIGR00126">
    <property type="entry name" value="deoC"/>
    <property type="match status" value="1"/>
</dbReference>
<dbReference type="Gene3D" id="3.20.20.70">
    <property type="entry name" value="Aldolase class I"/>
    <property type="match status" value="1"/>
</dbReference>
<comment type="pathway">
    <text evidence="7">Carbohydrate degradation; 2-deoxy-D-ribose 1-phosphate degradation; D-glyceraldehyde 3-phosphate and acetaldehyde from 2-deoxy-alpha-D-ribose 1-phosphate: step 2/2.</text>
</comment>
<dbReference type="FunFam" id="3.20.20.70:FF:000044">
    <property type="entry name" value="Deoxyribose-phosphate aldolase"/>
    <property type="match status" value="1"/>
</dbReference>
<dbReference type="EC" id="4.1.2.4" evidence="7"/>
<dbReference type="RefSeq" id="WP_209531603.1">
    <property type="nucleotide sequence ID" value="NZ_JAEEGA010000019.1"/>
</dbReference>
<evidence type="ECO:0000256" key="1">
    <source>
        <dbReference type="ARBA" id="ARBA00010936"/>
    </source>
</evidence>
<dbReference type="Proteomes" id="UP000674938">
    <property type="component" value="Unassembled WGS sequence"/>
</dbReference>
<comment type="caution">
    <text evidence="8">The sequence shown here is derived from an EMBL/GenBank/DDBJ whole genome shotgun (WGS) entry which is preliminary data.</text>
</comment>
<protein>
    <recommendedName>
        <fullName evidence="7">Deoxyribose-phosphate aldolase</fullName>
        <shortName evidence="7">DERA</shortName>
        <ecNumber evidence="7">4.1.2.4</ecNumber>
    </recommendedName>
    <alternativeName>
        <fullName evidence="7">2-deoxy-D-ribose 5-phosphate aldolase</fullName>
    </alternativeName>
    <alternativeName>
        <fullName evidence="7">Phosphodeoxyriboaldolase</fullName>
        <shortName evidence="7">Deoxyriboaldolase</shortName>
    </alternativeName>
</protein>
<evidence type="ECO:0000313" key="8">
    <source>
        <dbReference type="EMBL" id="MBP1043775.1"/>
    </source>
</evidence>
<sequence length="222" mass="23619">MNKTNVLSKVDHTILSPTATREDVERICQESITYQTASACIPPCYVMDMKTKFGEKLTITTVIGFPLGYMTTAAKVAEAKQAVADGADEIDMVINVSAVKSGEFDRVQSEIERVKAAVGSHILKVIIETSYLTEDEKIEMCKIVSHAGADFIKTSTGFSDAGASLADIALFKQHLSDGVLIKASGGIRSKADFEAFVEAGVARIGASSAISAFNGKEGHAGY</sequence>
<keyword evidence="4 7" id="KW-0704">Schiff base</keyword>
<evidence type="ECO:0000256" key="5">
    <source>
        <dbReference type="ARBA" id="ARBA00048791"/>
    </source>
</evidence>
<feature type="active site" description="Proton donor/acceptor" evidence="7">
    <location>
        <position position="91"/>
    </location>
</feature>
<dbReference type="PANTHER" id="PTHR10889">
    <property type="entry name" value="DEOXYRIBOSE-PHOSPHATE ALDOLASE"/>
    <property type="match status" value="1"/>
</dbReference>
<dbReference type="InterPro" id="IPR028581">
    <property type="entry name" value="DeoC_typeI"/>
</dbReference>
<dbReference type="InterPro" id="IPR013785">
    <property type="entry name" value="Aldolase_TIM"/>
</dbReference>
<dbReference type="Pfam" id="PF01791">
    <property type="entry name" value="DeoC"/>
    <property type="match status" value="1"/>
</dbReference>
<evidence type="ECO:0000256" key="6">
    <source>
        <dbReference type="ARBA" id="ARBA00056337"/>
    </source>
</evidence>
<dbReference type="InterPro" id="IPR002915">
    <property type="entry name" value="DeoC/FbaB/LacD_aldolase"/>
</dbReference>
<dbReference type="AlphaFoldDB" id="A0A940PA04"/>
<feature type="active site" description="Proton donor/acceptor" evidence="7">
    <location>
        <position position="182"/>
    </location>
</feature>
<dbReference type="GO" id="GO:0006018">
    <property type="term" value="P:2-deoxyribose 1-phosphate catabolic process"/>
    <property type="evidence" value="ECO:0007669"/>
    <property type="project" value="UniProtKB-UniRule"/>
</dbReference>
<accession>A0A940PA04</accession>
<dbReference type="SUPFAM" id="SSF51569">
    <property type="entry name" value="Aldolase"/>
    <property type="match status" value="1"/>
</dbReference>
<comment type="similarity">
    <text evidence="1 7">Belongs to the DeoC/FbaB aldolase family. DeoC type 1 subfamily.</text>
</comment>
<keyword evidence="3 7" id="KW-0456">Lyase</keyword>
<evidence type="ECO:0000256" key="3">
    <source>
        <dbReference type="ARBA" id="ARBA00023239"/>
    </source>
</evidence>
<evidence type="ECO:0000313" key="9">
    <source>
        <dbReference type="Proteomes" id="UP000674938"/>
    </source>
</evidence>
<evidence type="ECO:0000256" key="4">
    <source>
        <dbReference type="ARBA" id="ARBA00023270"/>
    </source>
</evidence>
<organism evidence="8 9">
    <name type="scientific">Vagococcus allomyrinae</name>
    <dbReference type="NCBI Taxonomy" id="2794353"/>
    <lineage>
        <taxon>Bacteria</taxon>
        <taxon>Bacillati</taxon>
        <taxon>Bacillota</taxon>
        <taxon>Bacilli</taxon>
        <taxon>Lactobacillales</taxon>
        <taxon>Enterococcaceae</taxon>
        <taxon>Vagococcus</taxon>
    </lineage>
</organism>
<dbReference type="PIRSF" id="PIRSF001357">
    <property type="entry name" value="DeoC"/>
    <property type="match status" value="1"/>
</dbReference>
<keyword evidence="9" id="KW-1185">Reference proteome</keyword>
<dbReference type="HAMAP" id="MF_00114">
    <property type="entry name" value="DeoC_type1"/>
    <property type="match status" value="1"/>
</dbReference>
<feature type="active site" description="Schiff-base intermediate with acetaldehyde" evidence="7">
    <location>
        <position position="153"/>
    </location>
</feature>
<proteinExistence type="inferred from homology"/>
<evidence type="ECO:0000256" key="2">
    <source>
        <dbReference type="ARBA" id="ARBA00022490"/>
    </source>
</evidence>
<dbReference type="GO" id="GO:0005737">
    <property type="term" value="C:cytoplasm"/>
    <property type="evidence" value="ECO:0007669"/>
    <property type="project" value="UniProtKB-SubCell"/>
</dbReference>
<reference evidence="8" key="1">
    <citation type="submission" date="2020-12" db="EMBL/GenBank/DDBJ databases">
        <title>Vagococcus allomyrinae sp. nov. and Enterococcus lavae sp. nov., isolated from the larvae of Allomyrina dichotoma.</title>
        <authorList>
            <person name="Lee S.D."/>
        </authorList>
    </citation>
    <scope>NUCLEOTIDE SEQUENCE</scope>
    <source>
        <strain evidence="8">BWB3-3</strain>
    </source>
</reference>
<comment type="function">
    <text evidence="6 7">Catalyzes a reversible aldol reaction between acetaldehyde and D-glyceraldehyde 3-phosphate to generate 2-deoxy-D-ribose 5-phosphate.</text>
</comment>
<evidence type="ECO:0000256" key="7">
    <source>
        <dbReference type="HAMAP-Rule" id="MF_00114"/>
    </source>
</evidence>
<dbReference type="SMART" id="SM01133">
    <property type="entry name" value="DeoC"/>
    <property type="match status" value="1"/>
</dbReference>
<comment type="catalytic activity">
    <reaction evidence="5 7">
        <text>2-deoxy-D-ribose 5-phosphate = D-glyceraldehyde 3-phosphate + acetaldehyde</text>
        <dbReference type="Rhea" id="RHEA:12821"/>
        <dbReference type="ChEBI" id="CHEBI:15343"/>
        <dbReference type="ChEBI" id="CHEBI:59776"/>
        <dbReference type="ChEBI" id="CHEBI:62877"/>
        <dbReference type="EC" id="4.1.2.4"/>
    </reaction>
</comment>
<gene>
    <name evidence="7 8" type="primary">deoC</name>
    <name evidence="8" type="ORF">I6N95_22350</name>
</gene>
<comment type="subcellular location">
    <subcellularLocation>
        <location evidence="7">Cytoplasm</location>
    </subcellularLocation>
</comment>
<dbReference type="GO" id="GO:0004139">
    <property type="term" value="F:deoxyribose-phosphate aldolase activity"/>
    <property type="evidence" value="ECO:0007669"/>
    <property type="project" value="UniProtKB-UniRule"/>
</dbReference>
<keyword evidence="2 7" id="KW-0963">Cytoplasm</keyword>
<dbReference type="EMBL" id="JAEEGA010000019">
    <property type="protein sequence ID" value="MBP1043775.1"/>
    <property type="molecule type" value="Genomic_DNA"/>
</dbReference>
<dbReference type="PANTHER" id="PTHR10889:SF1">
    <property type="entry name" value="DEOXYRIBOSE-PHOSPHATE ALDOLASE"/>
    <property type="match status" value="1"/>
</dbReference>
<dbReference type="CDD" id="cd00959">
    <property type="entry name" value="DeoC"/>
    <property type="match status" value="1"/>
</dbReference>
<dbReference type="InterPro" id="IPR011343">
    <property type="entry name" value="DeoC"/>
</dbReference>
<dbReference type="GO" id="GO:0016052">
    <property type="term" value="P:carbohydrate catabolic process"/>
    <property type="evidence" value="ECO:0007669"/>
    <property type="project" value="TreeGrafter"/>
</dbReference>